<proteinExistence type="predicted"/>
<dbReference type="GO" id="GO:0006003">
    <property type="term" value="P:fructose 2,6-bisphosphate metabolic process"/>
    <property type="evidence" value="ECO:0007669"/>
    <property type="project" value="InterPro"/>
</dbReference>
<feature type="compositionally biased region" description="Polar residues" evidence="3">
    <location>
        <begin position="10"/>
        <end position="28"/>
    </location>
</feature>
<feature type="compositionally biased region" description="Basic residues" evidence="3">
    <location>
        <begin position="176"/>
        <end position="185"/>
    </location>
</feature>
<feature type="region of interest" description="Disordered" evidence="3">
    <location>
        <begin position="1"/>
        <end position="36"/>
    </location>
</feature>
<feature type="compositionally biased region" description="Polar residues" evidence="3">
    <location>
        <begin position="154"/>
        <end position="167"/>
    </location>
</feature>
<dbReference type="GO" id="GO:0005829">
    <property type="term" value="C:cytosol"/>
    <property type="evidence" value="ECO:0007669"/>
    <property type="project" value="TreeGrafter"/>
</dbReference>
<dbReference type="GO" id="GO:0006000">
    <property type="term" value="P:fructose metabolic process"/>
    <property type="evidence" value="ECO:0007669"/>
    <property type="project" value="InterPro"/>
</dbReference>
<evidence type="ECO:0000256" key="2">
    <source>
        <dbReference type="ARBA" id="ARBA00022840"/>
    </source>
</evidence>
<reference evidence="5 6" key="1">
    <citation type="journal article" date="2016" name="Proc. Natl. Acad. Sci. U.S.A.">
        <title>Comparative genomics of biotechnologically important yeasts.</title>
        <authorList>
            <person name="Riley R."/>
            <person name="Haridas S."/>
            <person name="Wolfe K.H."/>
            <person name="Lopes M.R."/>
            <person name="Hittinger C.T."/>
            <person name="Goeker M."/>
            <person name="Salamov A.A."/>
            <person name="Wisecaver J.H."/>
            <person name="Long T.M."/>
            <person name="Calvey C.H."/>
            <person name="Aerts A.L."/>
            <person name="Barry K.W."/>
            <person name="Choi C."/>
            <person name="Clum A."/>
            <person name="Coughlan A.Y."/>
            <person name="Deshpande S."/>
            <person name="Douglass A.P."/>
            <person name="Hanson S.J."/>
            <person name="Klenk H.-P."/>
            <person name="LaButti K.M."/>
            <person name="Lapidus A."/>
            <person name="Lindquist E.A."/>
            <person name="Lipzen A.M."/>
            <person name="Meier-Kolthoff J.P."/>
            <person name="Ohm R.A."/>
            <person name="Otillar R.P."/>
            <person name="Pangilinan J.L."/>
            <person name="Peng Y."/>
            <person name="Rokas A."/>
            <person name="Rosa C.A."/>
            <person name="Scheuner C."/>
            <person name="Sibirny A.A."/>
            <person name="Slot J.C."/>
            <person name="Stielow J.B."/>
            <person name="Sun H."/>
            <person name="Kurtzman C.P."/>
            <person name="Blackwell M."/>
            <person name="Grigoriev I.V."/>
            <person name="Jeffries T.W."/>
        </authorList>
    </citation>
    <scope>NUCLEOTIDE SEQUENCE [LARGE SCALE GENOMIC DNA]</scope>
    <source>
        <strain evidence="5 6">NRRL Y-2026</strain>
    </source>
</reference>
<dbReference type="Gene3D" id="3.40.50.300">
    <property type="entry name" value="P-loop containing nucleotide triphosphate hydrolases"/>
    <property type="match status" value="1"/>
</dbReference>
<feature type="compositionally biased region" description="Low complexity" evidence="3">
    <location>
        <begin position="135"/>
        <end position="151"/>
    </location>
</feature>
<evidence type="ECO:0000313" key="5">
    <source>
        <dbReference type="EMBL" id="ODQ48238.1"/>
    </source>
</evidence>
<organism evidence="5 6">
    <name type="scientific">Pichia membranifaciens NRRL Y-2026</name>
    <dbReference type="NCBI Taxonomy" id="763406"/>
    <lineage>
        <taxon>Eukaryota</taxon>
        <taxon>Fungi</taxon>
        <taxon>Dikarya</taxon>
        <taxon>Ascomycota</taxon>
        <taxon>Saccharomycotina</taxon>
        <taxon>Pichiomycetes</taxon>
        <taxon>Pichiales</taxon>
        <taxon>Pichiaceae</taxon>
        <taxon>Pichia</taxon>
    </lineage>
</organism>
<evidence type="ECO:0000259" key="4">
    <source>
        <dbReference type="Pfam" id="PF01591"/>
    </source>
</evidence>
<dbReference type="GeneID" id="30180811"/>
<evidence type="ECO:0000256" key="3">
    <source>
        <dbReference type="SAM" id="MobiDB-lite"/>
    </source>
</evidence>
<dbReference type="RefSeq" id="XP_019019351.1">
    <property type="nucleotide sequence ID" value="XM_019164124.1"/>
</dbReference>
<dbReference type="Proteomes" id="UP000094455">
    <property type="component" value="Unassembled WGS sequence"/>
</dbReference>
<evidence type="ECO:0000313" key="6">
    <source>
        <dbReference type="Proteomes" id="UP000094455"/>
    </source>
</evidence>
<dbReference type="InterPro" id="IPR013079">
    <property type="entry name" value="6Phosfructo_kin"/>
</dbReference>
<dbReference type="EMBL" id="KV454002">
    <property type="protein sequence ID" value="ODQ48238.1"/>
    <property type="molecule type" value="Genomic_DNA"/>
</dbReference>
<gene>
    <name evidence="5" type="ORF">PICMEDRAFT_72211</name>
</gene>
<dbReference type="InterPro" id="IPR027417">
    <property type="entry name" value="P-loop_NTPase"/>
</dbReference>
<dbReference type="InterPro" id="IPR003094">
    <property type="entry name" value="6Pfruct_kin"/>
</dbReference>
<dbReference type="PANTHER" id="PTHR10606">
    <property type="entry name" value="6-PHOSPHOFRUCTO-2-KINASE/FRUCTOSE-2,6-BISPHOSPHATASE"/>
    <property type="match status" value="1"/>
</dbReference>
<dbReference type="Pfam" id="PF01591">
    <property type="entry name" value="6PF2K"/>
    <property type="match status" value="1"/>
</dbReference>
<feature type="compositionally biased region" description="Acidic residues" evidence="3">
    <location>
        <begin position="199"/>
        <end position="209"/>
    </location>
</feature>
<feature type="region of interest" description="Disordered" evidence="3">
    <location>
        <begin position="135"/>
        <end position="226"/>
    </location>
</feature>
<name>A0A1E3NRC8_9ASCO</name>
<dbReference type="STRING" id="763406.A0A1E3NRC8"/>
<protein>
    <recommendedName>
        <fullName evidence="4">6-phosphofructo-2-kinase domain-containing protein</fullName>
    </recommendedName>
</protein>
<dbReference type="GO" id="GO:0005524">
    <property type="term" value="F:ATP binding"/>
    <property type="evidence" value="ECO:0007669"/>
    <property type="project" value="UniProtKB-KW"/>
</dbReference>
<feature type="domain" description="6-phosphofructo-2-kinase" evidence="4">
    <location>
        <begin position="260"/>
        <end position="452"/>
    </location>
</feature>
<dbReference type="AlphaFoldDB" id="A0A1E3NRC8"/>
<evidence type="ECO:0000256" key="1">
    <source>
        <dbReference type="ARBA" id="ARBA00022741"/>
    </source>
</evidence>
<keyword evidence="1" id="KW-0547">Nucleotide-binding</keyword>
<keyword evidence="2" id="KW-0067">ATP-binding</keyword>
<sequence length="567" mass="63569">MPIHRINLPLTPTQSFCGEQGSSSSQGPVSDKAPASEACVARNPSSKQLFSTCLYNNTVADEGMPRRPALSSGVGGGSSSSNHINYNGLSARSAAQSSTSLLSMLSNQTATTEYSPNLIDKECGDLLKIIDLDISDTGNSNDNDNDTGNDIGASDQSKSSSNGNDATVSGLPPSPGRRRTHRRLREKVSFDLAPASSETDTESDTDSEEHDASASTTHKVAPTMERENTSVDLCGCRNRNSVEASDAPLDYNNPARWDYKEKWIFVLIGLPACGKSTMINDFQDYVLSQASDRVRVKSYNAGDVRRKYEAQCHNKFDFSDLHNSRNLRNTYALEALDNLANDLVHDKIDIGIMDATNTTRDRRKSVFDYIRNVSKTSNVVINPLLFEIKCSNRALRRFNIEQKSKNKDYVHMNRDKAIGDFLERIRNYELSYEKVTVEEIKLLNVKYFGIDNVGDTIYYDCGLKHHNNSRHENLLFKSIALNLLYEFLIHYRTNYAAQYLTDVDEFYTGRHYRPIKTVFSRPVSLEEVKKVRKASIQETNPKTRQQQQNTQDTLALPKVLSSSRINV</sequence>
<dbReference type="OrthoDB" id="267323at2759"/>
<dbReference type="SUPFAM" id="SSF52540">
    <property type="entry name" value="P-loop containing nucleoside triphosphate hydrolases"/>
    <property type="match status" value="1"/>
</dbReference>
<keyword evidence="6" id="KW-1185">Reference proteome</keyword>
<dbReference type="PANTHER" id="PTHR10606:SF32">
    <property type="entry name" value="6-PHOSPHOFRUCTO-2-KINASE 1"/>
    <property type="match status" value="1"/>
</dbReference>
<dbReference type="GO" id="GO:0003873">
    <property type="term" value="F:6-phosphofructo-2-kinase activity"/>
    <property type="evidence" value="ECO:0007669"/>
    <property type="project" value="InterPro"/>
</dbReference>
<accession>A0A1E3NRC8</accession>